<dbReference type="InterPro" id="IPR012340">
    <property type="entry name" value="NA-bd_OB-fold"/>
</dbReference>
<keyword evidence="5" id="KW-0067">ATP-binding</keyword>
<feature type="domain" description="Rho RNA-BD" evidence="9">
    <location>
        <begin position="76"/>
        <end position="151"/>
    </location>
</feature>
<dbReference type="Pfam" id="PF00006">
    <property type="entry name" value="ATP-synt_ab"/>
    <property type="match status" value="1"/>
</dbReference>
<reference evidence="10" key="1">
    <citation type="journal article" date="2015" name="Nature">
        <title>Complex archaea that bridge the gap between prokaryotes and eukaryotes.</title>
        <authorList>
            <person name="Spang A."/>
            <person name="Saw J.H."/>
            <person name="Jorgensen S.L."/>
            <person name="Zaremba-Niedzwiedzka K."/>
            <person name="Martijn J."/>
            <person name="Lind A.E."/>
            <person name="van Eijk R."/>
            <person name="Schleper C."/>
            <person name="Guy L."/>
            <person name="Ettema T.J."/>
        </authorList>
    </citation>
    <scope>NUCLEOTIDE SEQUENCE</scope>
</reference>
<dbReference type="InterPro" id="IPR041703">
    <property type="entry name" value="Rho_factor_ATP-bd"/>
</dbReference>
<dbReference type="InterPro" id="IPR003593">
    <property type="entry name" value="AAA+_ATPase"/>
</dbReference>
<keyword evidence="6" id="KW-0694">RNA-binding</keyword>
<dbReference type="FunFam" id="3.40.50.300:FF:000072">
    <property type="entry name" value="Transcription termination factor Rho"/>
    <property type="match status" value="1"/>
</dbReference>
<dbReference type="PANTHER" id="PTHR46425:SF1">
    <property type="entry name" value="TRANSCRIPTION TERMINATION FACTOR RHO"/>
    <property type="match status" value="1"/>
</dbReference>
<keyword evidence="4" id="KW-0347">Helicase</keyword>
<protein>
    <recommendedName>
        <fullName evidence="9">Rho RNA-BD domain-containing protein</fullName>
    </recommendedName>
</protein>
<dbReference type="GO" id="GO:0016787">
    <property type="term" value="F:hydrolase activity"/>
    <property type="evidence" value="ECO:0007669"/>
    <property type="project" value="UniProtKB-KW"/>
</dbReference>
<dbReference type="InterPro" id="IPR000194">
    <property type="entry name" value="ATPase_F1/V1/A1_a/bsu_nucl-bd"/>
</dbReference>
<keyword evidence="3" id="KW-0378">Hydrolase</keyword>
<dbReference type="Pfam" id="PF07498">
    <property type="entry name" value="Rho_N"/>
    <property type="match status" value="1"/>
</dbReference>
<dbReference type="AlphaFoldDB" id="A0A0F9JQV6"/>
<gene>
    <name evidence="10" type="ORF">LCGC14_1728330</name>
</gene>
<keyword evidence="8" id="KW-0804">Transcription</keyword>
<dbReference type="GO" id="GO:0006353">
    <property type="term" value="P:DNA-templated transcription termination"/>
    <property type="evidence" value="ECO:0007669"/>
    <property type="project" value="UniProtKB-KW"/>
</dbReference>
<evidence type="ECO:0000259" key="9">
    <source>
        <dbReference type="PROSITE" id="PS51856"/>
    </source>
</evidence>
<dbReference type="PROSITE" id="PS51856">
    <property type="entry name" value="RHO_RNA_BD"/>
    <property type="match status" value="1"/>
</dbReference>
<dbReference type="NCBIfam" id="NF006886">
    <property type="entry name" value="PRK09376.1"/>
    <property type="match status" value="1"/>
</dbReference>
<dbReference type="Pfam" id="PF07497">
    <property type="entry name" value="Rho_RNA_bind"/>
    <property type="match status" value="1"/>
</dbReference>
<dbReference type="GO" id="GO:0008186">
    <property type="term" value="F:ATP-dependent activity, acting on RNA"/>
    <property type="evidence" value="ECO:0007669"/>
    <property type="project" value="InterPro"/>
</dbReference>
<dbReference type="PANTHER" id="PTHR46425">
    <property type="entry name" value="TRANSCRIPTION TERMINATION FACTOR RHO"/>
    <property type="match status" value="1"/>
</dbReference>
<proteinExistence type="inferred from homology"/>
<dbReference type="SMART" id="SM00357">
    <property type="entry name" value="CSP"/>
    <property type="match status" value="1"/>
</dbReference>
<evidence type="ECO:0000256" key="8">
    <source>
        <dbReference type="ARBA" id="ARBA00023163"/>
    </source>
</evidence>
<dbReference type="HAMAP" id="MF_01884">
    <property type="entry name" value="Rho"/>
    <property type="match status" value="1"/>
</dbReference>
<dbReference type="InterPro" id="IPR011129">
    <property type="entry name" value="CSD"/>
</dbReference>
<evidence type="ECO:0000256" key="7">
    <source>
        <dbReference type="ARBA" id="ARBA00023015"/>
    </source>
</evidence>
<dbReference type="SMART" id="SM00959">
    <property type="entry name" value="Rho_N"/>
    <property type="match status" value="1"/>
</dbReference>
<evidence type="ECO:0000256" key="4">
    <source>
        <dbReference type="ARBA" id="ARBA00022806"/>
    </source>
</evidence>
<evidence type="ECO:0000256" key="3">
    <source>
        <dbReference type="ARBA" id="ARBA00022801"/>
    </source>
</evidence>
<dbReference type="GO" id="GO:0005524">
    <property type="term" value="F:ATP binding"/>
    <property type="evidence" value="ECO:0007669"/>
    <property type="project" value="UniProtKB-KW"/>
</dbReference>
<dbReference type="GO" id="GO:0004386">
    <property type="term" value="F:helicase activity"/>
    <property type="evidence" value="ECO:0007669"/>
    <property type="project" value="UniProtKB-KW"/>
</dbReference>
<dbReference type="GO" id="GO:0003723">
    <property type="term" value="F:RNA binding"/>
    <property type="evidence" value="ECO:0007669"/>
    <property type="project" value="UniProtKB-KW"/>
</dbReference>
<dbReference type="SMART" id="SM00382">
    <property type="entry name" value="AAA"/>
    <property type="match status" value="1"/>
</dbReference>
<evidence type="ECO:0000256" key="2">
    <source>
        <dbReference type="ARBA" id="ARBA00022741"/>
    </source>
</evidence>
<dbReference type="InterPro" id="IPR011112">
    <property type="entry name" value="Rho-like_N"/>
</dbReference>
<keyword evidence="1" id="KW-0806">Transcription termination</keyword>
<evidence type="ECO:0000256" key="1">
    <source>
        <dbReference type="ARBA" id="ARBA00022472"/>
    </source>
</evidence>
<dbReference type="InterPro" id="IPR011113">
    <property type="entry name" value="Rho_RNA-bd"/>
</dbReference>
<keyword evidence="2" id="KW-0547">Nucleotide-binding</keyword>
<evidence type="ECO:0000256" key="6">
    <source>
        <dbReference type="ARBA" id="ARBA00022884"/>
    </source>
</evidence>
<dbReference type="SUPFAM" id="SSF68912">
    <property type="entry name" value="Rho N-terminal domain-like"/>
    <property type="match status" value="1"/>
</dbReference>
<dbReference type="InterPro" id="IPR036269">
    <property type="entry name" value="Rho_N_sf"/>
</dbReference>
<name>A0A0F9JQV6_9ZZZZ</name>
<dbReference type="EMBL" id="LAZR01015651">
    <property type="protein sequence ID" value="KKM07996.1"/>
    <property type="molecule type" value="Genomic_DNA"/>
</dbReference>
<dbReference type="CDD" id="cd04459">
    <property type="entry name" value="Rho_CSD"/>
    <property type="match status" value="1"/>
</dbReference>
<dbReference type="CDD" id="cd01128">
    <property type="entry name" value="rho_factor_C"/>
    <property type="match status" value="1"/>
</dbReference>
<sequence length="444" mass="50206">MVTTKSSKSTATIDKDTNEKYEEIKRGDMHITALQKMTIKELQSTAKKEGAKECSGLKKQDLIFKILKERVNKNGLMYGEGVVEVLSEGFGFLRSPDYNYLPCPDDIYISPSQIRRFGIRTGAVISGQIRPPKENERYFALLRVEAINYENPDLMSENVVFDDLTPLHPAGRILLETKKQDTEMRIMDLITPIGKGQRGLIVAPPRTGKTVLLQEIANSITKNYPEICLIILLIDERPEEVTDMARSVQAEVIGSTFDEPASRHVQIAEMVIEKAKRMVEYKKDVVILLDSITRLARAYNTEIPHSGKILSGGVDANALQKPKRFFGAARNIEEGGSLTIIATALIDTGSRMDEVIFEEFKGTGNMELHLDRRLADRRLFPAIDINRSGTRKEELLFDPEELKRIWMLRKVLDEMNPTEVLELLRGKIMKTQSNAEFLMSMNLS</sequence>
<accession>A0A0F9JQV6</accession>
<dbReference type="InterPro" id="IPR004665">
    <property type="entry name" value="Term_rho"/>
</dbReference>
<comment type="caution">
    <text evidence="10">The sequence shown here is derived from an EMBL/GenBank/DDBJ whole genome shotgun (WGS) entry which is preliminary data.</text>
</comment>
<dbReference type="InterPro" id="IPR027417">
    <property type="entry name" value="P-loop_NTPase"/>
</dbReference>
<dbReference type="SUPFAM" id="SSF50249">
    <property type="entry name" value="Nucleic acid-binding proteins"/>
    <property type="match status" value="1"/>
</dbReference>
<dbReference type="NCBIfam" id="TIGR00767">
    <property type="entry name" value="rho"/>
    <property type="match status" value="1"/>
</dbReference>
<evidence type="ECO:0000256" key="5">
    <source>
        <dbReference type="ARBA" id="ARBA00022840"/>
    </source>
</evidence>
<organism evidence="10">
    <name type="scientific">marine sediment metagenome</name>
    <dbReference type="NCBI Taxonomy" id="412755"/>
    <lineage>
        <taxon>unclassified sequences</taxon>
        <taxon>metagenomes</taxon>
        <taxon>ecological metagenomes</taxon>
    </lineage>
</organism>
<evidence type="ECO:0000313" key="10">
    <source>
        <dbReference type="EMBL" id="KKM07996.1"/>
    </source>
</evidence>
<dbReference type="SUPFAM" id="SSF52540">
    <property type="entry name" value="P-loop containing nucleoside triphosphate hydrolases"/>
    <property type="match status" value="1"/>
</dbReference>
<keyword evidence="7" id="KW-0805">Transcription regulation</keyword>
<dbReference type="Gene3D" id="2.40.50.140">
    <property type="entry name" value="Nucleic acid-binding proteins"/>
    <property type="match status" value="1"/>
</dbReference>
<dbReference type="Gene3D" id="3.40.50.300">
    <property type="entry name" value="P-loop containing nucleotide triphosphate hydrolases"/>
    <property type="match status" value="1"/>
</dbReference>